<dbReference type="EC" id="4.2.99.18" evidence="6"/>
<evidence type="ECO:0000256" key="3">
    <source>
        <dbReference type="ARBA" id="ARBA00009409"/>
    </source>
</evidence>
<evidence type="ECO:0000256" key="13">
    <source>
        <dbReference type="ARBA" id="ARBA00023125"/>
    </source>
</evidence>
<dbReference type="Gene3D" id="1.10.8.50">
    <property type="match status" value="1"/>
</dbReference>
<comment type="similarity">
    <text evidence="3">Belongs to the FPG family.</text>
</comment>
<dbReference type="InterPro" id="IPR010979">
    <property type="entry name" value="Ribosomal_uS13-like_H2TH"/>
</dbReference>
<dbReference type="GO" id="GO:0008270">
    <property type="term" value="F:zinc ion binding"/>
    <property type="evidence" value="ECO:0007669"/>
    <property type="project" value="UniProtKB-KW"/>
</dbReference>
<dbReference type="AlphaFoldDB" id="A0A942TH94"/>
<accession>A0A942TH94</accession>
<evidence type="ECO:0000256" key="1">
    <source>
        <dbReference type="ARBA" id="ARBA00001668"/>
    </source>
</evidence>
<comment type="caution">
    <text evidence="23">The sequence shown here is derived from an EMBL/GenBank/DDBJ whole genome shotgun (WGS) entry which is preliminary data.</text>
</comment>
<dbReference type="RefSeq" id="WP_213125961.1">
    <property type="nucleotide sequence ID" value="NZ_JAGYPG010000003.1"/>
</dbReference>
<dbReference type="SMART" id="SM01232">
    <property type="entry name" value="H2TH"/>
    <property type="match status" value="1"/>
</dbReference>
<evidence type="ECO:0000256" key="7">
    <source>
        <dbReference type="ARBA" id="ARBA00016240"/>
    </source>
</evidence>
<dbReference type="PROSITE" id="PS51066">
    <property type="entry name" value="ZF_FPG_2"/>
    <property type="match status" value="1"/>
</dbReference>
<evidence type="ECO:0000256" key="11">
    <source>
        <dbReference type="ARBA" id="ARBA00022801"/>
    </source>
</evidence>
<dbReference type="Pfam" id="PF06831">
    <property type="entry name" value="H2TH"/>
    <property type="match status" value="1"/>
</dbReference>
<dbReference type="InterPro" id="IPR035937">
    <property type="entry name" value="FPG_N"/>
</dbReference>
<dbReference type="InterPro" id="IPR000214">
    <property type="entry name" value="Znf_DNA_glyclase/AP_lyase"/>
</dbReference>
<comment type="catalytic activity">
    <reaction evidence="19">
        <text>2'-deoxyribonucleotide-(2'-deoxyribose 5'-phosphate)-2'-deoxyribonucleotide-DNA = a 3'-end 2'-deoxyribonucleotide-(2,3-dehydro-2,3-deoxyribose 5'-phosphate)-DNA + a 5'-end 5'-phospho-2'-deoxyribonucleoside-DNA + H(+)</text>
        <dbReference type="Rhea" id="RHEA:66592"/>
        <dbReference type="Rhea" id="RHEA-COMP:13180"/>
        <dbReference type="Rhea" id="RHEA-COMP:16897"/>
        <dbReference type="Rhea" id="RHEA-COMP:17067"/>
        <dbReference type="ChEBI" id="CHEBI:15378"/>
        <dbReference type="ChEBI" id="CHEBI:136412"/>
        <dbReference type="ChEBI" id="CHEBI:157695"/>
        <dbReference type="ChEBI" id="CHEBI:167181"/>
        <dbReference type="EC" id="4.2.99.18"/>
    </reaction>
</comment>
<proteinExistence type="inferred from homology"/>
<evidence type="ECO:0000313" key="24">
    <source>
        <dbReference type="Proteomes" id="UP000681414"/>
    </source>
</evidence>
<feature type="domain" description="FPG-type" evidence="21">
    <location>
        <begin position="235"/>
        <end position="269"/>
    </location>
</feature>
<dbReference type="Pfam" id="PF01149">
    <property type="entry name" value="Fapy_DNA_glyco"/>
    <property type="match status" value="1"/>
</dbReference>
<dbReference type="FunFam" id="1.10.8.50:FF:000003">
    <property type="entry name" value="Formamidopyrimidine-DNA glycosylase"/>
    <property type="match status" value="1"/>
</dbReference>
<evidence type="ECO:0000256" key="6">
    <source>
        <dbReference type="ARBA" id="ARBA00012720"/>
    </source>
</evidence>
<organism evidence="23 24">
    <name type="scientific">Lederbergia citri</name>
    <dbReference type="NCBI Taxonomy" id="2833580"/>
    <lineage>
        <taxon>Bacteria</taxon>
        <taxon>Bacillati</taxon>
        <taxon>Bacillota</taxon>
        <taxon>Bacilli</taxon>
        <taxon>Bacillales</taxon>
        <taxon>Bacillaceae</taxon>
        <taxon>Lederbergia</taxon>
    </lineage>
</organism>
<reference evidence="23 24" key="1">
    <citation type="submission" date="2021-05" db="EMBL/GenBank/DDBJ databases">
        <title>Novel Bacillus species.</title>
        <authorList>
            <person name="Liu G."/>
        </authorList>
    </citation>
    <scope>NUCLEOTIDE SEQUENCE [LARGE SCALE GENOMIC DNA]</scope>
    <source>
        <strain evidence="24">FJAT-49780</strain>
    </source>
</reference>
<evidence type="ECO:0000313" key="23">
    <source>
        <dbReference type="EMBL" id="MBS4196741.1"/>
    </source>
</evidence>
<evidence type="ECO:0000259" key="21">
    <source>
        <dbReference type="PROSITE" id="PS51066"/>
    </source>
</evidence>
<keyword evidence="8" id="KW-0479">Metal-binding</keyword>
<protein>
    <recommendedName>
        <fullName evidence="7">Formamidopyrimidine-DNA glycosylase</fullName>
        <ecNumber evidence="5">3.2.2.23</ecNumber>
        <ecNumber evidence="6">4.2.99.18</ecNumber>
    </recommendedName>
    <alternativeName>
        <fullName evidence="18">DNA-(apurinic or apyrimidinic site) lyase MutM</fullName>
    </alternativeName>
</protein>
<dbReference type="GO" id="GO:0140078">
    <property type="term" value="F:class I DNA-(apurinic or apyrimidinic site) endonuclease activity"/>
    <property type="evidence" value="ECO:0007669"/>
    <property type="project" value="UniProtKB-EC"/>
</dbReference>
<dbReference type="GO" id="GO:0003690">
    <property type="term" value="F:double-stranded DNA binding"/>
    <property type="evidence" value="ECO:0007669"/>
    <property type="project" value="UniProtKB-ARBA"/>
</dbReference>
<dbReference type="SUPFAM" id="SSF57716">
    <property type="entry name" value="Glucocorticoid receptor-like (DNA-binding domain)"/>
    <property type="match status" value="1"/>
</dbReference>
<evidence type="ECO:0000256" key="12">
    <source>
        <dbReference type="ARBA" id="ARBA00022833"/>
    </source>
</evidence>
<dbReference type="Pfam" id="PF06827">
    <property type="entry name" value="zf-FPG_IleRS"/>
    <property type="match status" value="1"/>
</dbReference>
<dbReference type="SUPFAM" id="SSF81624">
    <property type="entry name" value="N-terminal domain of MutM-like DNA repair proteins"/>
    <property type="match status" value="1"/>
</dbReference>
<gene>
    <name evidence="23" type="primary">mutM</name>
    <name evidence="23" type="ORF">KHA97_16950</name>
</gene>
<comment type="cofactor">
    <cofactor evidence="2">
        <name>Zn(2+)</name>
        <dbReference type="ChEBI" id="CHEBI:29105"/>
    </cofactor>
</comment>
<comment type="catalytic activity">
    <reaction evidence="1">
        <text>Hydrolysis of DNA containing ring-opened 7-methylguanine residues, releasing 2,6-diamino-4-hydroxy-5-(N-methyl)formamidopyrimidine.</text>
        <dbReference type="EC" id="3.2.2.23"/>
    </reaction>
</comment>
<evidence type="ECO:0000256" key="19">
    <source>
        <dbReference type="ARBA" id="ARBA00044632"/>
    </source>
</evidence>
<dbReference type="InterPro" id="IPR020629">
    <property type="entry name" value="FPG_Glyclase"/>
</dbReference>
<keyword evidence="12" id="KW-0862">Zinc</keyword>
<feature type="domain" description="Formamidopyrimidine-DNA glycosylase catalytic" evidence="22">
    <location>
        <begin position="2"/>
        <end position="106"/>
    </location>
</feature>
<evidence type="ECO:0000256" key="8">
    <source>
        <dbReference type="ARBA" id="ARBA00022723"/>
    </source>
</evidence>
<evidence type="ECO:0000256" key="20">
    <source>
        <dbReference type="PROSITE-ProRule" id="PRU00391"/>
    </source>
</evidence>
<keyword evidence="10 20" id="KW-0863">Zinc-finger</keyword>
<comment type="subunit">
    <text evidence="4">Monomer.</text>
</comment>
<dbReference type="GO" id="GO:0034039">
    <property type="term" value="F:8-oxo-7,8-dihydroguanine DNA N-glycosylase activity"/>
    <property type="evidence" value="ECO:0007669"/>
    <property type="project" value="TreeGrafter"/>
</dbReference>
<dbReference type="EC" id="3.2.2.23" evidence="5"/>
<evidence type="ECO:0000256" key="10">
    <source>
        <dbReference type="ARBA" id="ARBA00022771"/>
    </source>
</evidence>
<dbReference type="InterPro" id="IPR015886">
    <property type="entry name" value="H2TH_FPG"/>
</dbReference>
<evidence type="ECO:0000256" key="2">
    <source>
        <dbReference type="ARBA" id="ARBA00001947"/>
    </source>
</evidence>
<dbReference type="InterPro" id="IPR010663">
    <property type="entry name" value="Znf_FPG/IleRS"/>
</dbReference>
<dbReference type="InterPro" id="IPR012319">
    <property type="entry name" value="FPG_cat"/>
</dbReference>
<keyword evidence="11 23" id="KW-0378">Hydrolase</keyword>
<dbReference type="NCBIfam" id="NF002211">
    <property type="entry name" value="PRK01103.1"/>
    <property type="match status" value="1"/>
</dbReference>
<dbReference type="NCBIfam" id="TIGR00577">
    <property type="entry name" value="fpg"/>
    <property type="match status" value="1"/>
</dbReference>
<evidence type="ECO:0000256" key="16">
    <source>
        <dbReference type="ARBA" id="ARBA00023268"/>
    </source>
</evidence>
<evidence type="ECO:0000256" key="5">
    <source>
        <dbReference type="ARBA" id="ARBA00012024"/>
    </source>
</evidence>
<dbReference type="PANTHER" id="PTHR22993:SF9">
    <property type="entry name" value="FORMAMIDOPYRIMIDINE-DNA GLYCOSYLASE"/>
    <property type="match status" value="1"/>
</dbReference>
<dbReference type="SUPFAM" id="SSF46946">
    <property type="entry name" value="S13-like H2TH domain"/>
    <property type="match status" value="1"/>
</dbReference>
<evidence type="ECO:0000256" key="18">
    <source>
        <dbReference type="ARBA" id="ARBA00030638"/>
    </source>
</evidence>
<dbReference type="PROSITE" id="PS51068">
    <property type="entry name" value="FPG_CAT"/>
    <property type="match status" value="1"/>
</dbReference>
<dbReference type="SMART" id="SM00898">
    <property type="entry name" value="Fapy_DNA_glyco"/>
    <property type="match status" value="1"/>
</dbReference>
<keyword evidence="15 23" id="KW-0456">Lyase</keyword>
<keyword evidence="24" id="KW-1185">Reference proteome</keyword>
<dbReference type="Gene3D" id="3.20.190.10">
    <property type="entry name" value="MutM-like, N-terminal"/>
    <property type="match status" value="1"/>
</dbReference>
<keyword evidence="16" id="KW-0511">Multifunctional enzyme</keyword>
<keyword evidence="14" id="KW-0234">DNA repair</keyword>
<sequence length="269" mass="30944">MPELPEMETYKLLLQQKIVGQSITDVVINREKSINMPTDDFSRSVVNQKIEAIDRRAKYLIFKLQNGSCLLLHLMLGGWMFYGKDEDKPDRTVQVQLTFGDHHLYFIGLRLGYLHLLSLEMLDKELQNMGPEPLDPNFSLDTFKSAMKGRRSGLKTTLINQECIAGIGNRYSDEILWHAQLLPESKIHQLDHDQIVRLYDSIRFILQLAIQNGGYMSESLFQGDKKTGGYINVMYVHGREGKPCKRCDSSIVKVEISSRKTYLCKNCQH</sequence>
<evidence type="ECO:0000256" key="4">
    <source>
        <dbReference type="ARBA" id="ARBA00011245"/>
    </source>
</evidence>
<dbReference type="PANTHER" id="PTHR22993">
    <property type="entry name" value="FORMAMIDOPYRIMIDINE-DNA GLYCOSYLASE"/>
    <property type="match status" value="1"/>
</dbReference>
<keyword evidence="13" id="KW-0238">DNA-binding</keyword>
<evidence type="ECO:0000256" key="15">
    <source>
        <dbReference type="ARBA" id="ARBA00023239"/>
    </source>
</evidence>
<dbReference type="GO" id="GO:0003684">
    <property type="term" value="F:damaged DNA binding"/>
    <property type="evidence" value="ECO:0007669"/>
    <property type="project" value="InterPro"/>
</dbReference>
<keyword evidence="17 23" id="KW-0326">Glycosidase</keyword>
<dbReference type="EMBL" id="JAGYPG010000003">
    <property type="protein sequence ID" value="MBS4196741.1"/>
    <property type="molecule type" value="Genomic_DNA"/>
</dbReference>
<name>A0A942TH94_9BACI</name>
<evidence type="ECO:0000256" key="14">
    <source>
        <dbReference type="ARBA" id="ARBA00023204"/>
    </source>
</evidence>
<keyword evidence="9" id="KW-0227">DNA damage</keyword>
<evidence type="ECO:0000256" key="9">
    <source>
        <dbReference type="ARBA" id="ARBA00022763"/>
    </source>
</evidence>
<evidence type="ECO:0000256" key="17">
    <source>
        <dbReference type="ARBA" id="ARBA00023295"/>
    </source>
</evidence>
<evidence type="ECO:0000259" key="22">
    <source>
        <dbReference type="PROSITE" id="PS51068"/>
    </source>
</evidence>
<dbReference type="GO" id="GO:0006284">
    <property type="term" value="P:base-excision repair"/>
    <property type="evidence" value="ECO:0007669"/>
    <property type="project" value="InterPro"/>
</dbReference>
<dbReference type="Proteomes" id="UP000681414">
    <property type="component" value="Unassembled WGS sequence"/>
</dbReference>